<reference evidence="1 2" key="1">
    <citation type="submission" date="2016-10" db="EMBL/GenBank/DDBJ databases">
        <authorList>
            <person name="de Groot N.N."/>
        </authorList>
    </citation>
    <scope>NUCLEOTIDE SEQUENCE [LARGE SCALE GENOMIC DNA]</scope>
    <source>
        <strain evidence="1 2">AB35.6</strain>
    </source>
</reference>
<organism evidence="1 2">
    <name type="scientific">Terriglobus roseus</name>
    <dbReference type="NCBI Taxonomy" id="392734"/>
    <lineage>
        <taxon>Bacteria</taxon>
        <taxon>Pseudomonadati</taxon>
        <taxon>Acidobacteriota</taxon>
        <taxon>Terriglobia</taxon>
        <taxon>Terriglobales</taxon>
        <taxon>Acidobacteriaceae</taxon>
        <taxon>Terriglobus</taxon>
    </lineage>
</organism>
<dbReference type="AlphaFoldDB" id="A0A1H4J480"/>
<dbReference type="EMBL" id="FNSD01000001">
    <property type="protein sequence ID" value="SEB40776.1"/>
    <property type="molecule type" value="Genomic_DNA"/>
</dbReference>
<protein>
    <submittedName>
        <fullName evidence="1">Uncharacterized protein</fullName>
    </submittedName>
</protein>
<evidence type="ECO:0000313" key="1">
    <source>
        <dbReference type="EMBL" id="SEB40776.1"/>
    </source>
</evidence>
<dbReference type="InterPro" id="IPR043733">
    <property type="entry name" value="DUF5677"/>
</dbReference>
<dbReference type="Pfam" id="PF18928">
    <property type="entry name" value="DUF5677"/>
    <property type="match status" value="1"/>
</dbReference>
<evidence type="ECO:0000313" key="2">
    <source>
        <dbReference type="Proteomes" id="UP000182409"/>
    </source>
</evidence>
<accession>A0A1H4J480</accession>
<dbReference type="RefSeq" id="WP_139285059.1">
    <property type="nucleotide sequence ID" value="NZ_FNSD01000001.1"/>
</dbReference>
<proteinExistence type="predicted"/>
<sequence>MSDLELEMSTMKRLDQVLVDIVKMIKNKVGNGVLTRLDTITILHILRARSMVKSMKALVELGAIPDFWTLSRSLTELVINCDYLQHAPAQELERYLSFDFQKFAKQANDLNENEFAPRKLSNSNKDWLAKTAADAEAITGRTEKQPTWSQHPLPQRAKEADKHYAIAAHQSLLLSSVPFGHAGTHATMTSLAFHIDELQGLRDDALHAMTPQHVHVAVLAMSLLCHSISEVYNLQLSPIVLAICKEGVSRPGQ</sequence>
<gene>
    <name evidence="1" type="ORF">SAMN05443244_0331</name>
</gene>
<name>A0A1H4J480_9BACT</name>
<dbReference type="Proteomes" id="UP000182409">
    <property type="component" value="Unassembled WGS sequence"/>
</dbReference>